<dbReference type="InterPro" id="IPR050708">
    <property type="entry name" value="T6SS_VgrG/RHS"/>
</dbReference>
<name>A0A904MW34_CULQU</name>
<feature type="domain" description="Tox-SGS" evidence="2">
    <location>
        <begin position="2941"/>
        <end position="3027"/>
    </location>
</feature>
<keyword evidence="1" id="KW-1133">Transmembrane helix</keyword>
<organism evidence="3 4">
    <name type="scientific">Culex quinquefasciatus</name>
    <name type="common">Southern house mosquito</name>
    <name type="synonym">Culex pungens</name>
    <dbReference type="NCBI Taxonomy" id="7176"/>
    <lineage>
        <taxon>Eukaryota</taxon>
        <taxon>Metazoa</taxon>
        <taxon>Ecdysozoa</taxon>
        <taxon>Arthropoda</taxon>
        <taxon>Hexapoda</taxon>
        <taxon>Insecta</taxon>
        <taxon>Pterygota</taxon>
        <taxon>Neoptera</taxon>
        <taxon>Endopterygota</taxon>
        <taxon>Diptera</taxon>
        <taxon>Nematocera</taxon>
        <taxon>Culicoidea</taxon>
        <taxon>Culicidae</taxon>
        <taxon>Culicinae</taxon>
        <taxon>Culicini</taxon>
        <taxon>Culex</taxon>
        <taxon>Culex</taxon>
    </lineage>
</organism>
<evidence type="ECO:0000313" key="4">
    <source>
        <dbReference type="Proteomes" id="UP000002320"/>
    </source>
</evidence>
<accession>A0A904MW34</accession>
<keyword evidence="4" id="KW-1185">Reference proteome</keyword>
<dbReference type="PANTHER" id="PTHR32305:SF15">
    <property type="entry name" value="PROTEIN RHSA-RELATED"/>
    <property type="match status" value="1"/>
</dbReference>
<reference evidence="3" key="1">
    <citation type="submission" date="2022-10" db="UniProtKB">
        <authorList>
            <consortium name="EnsemblMetazoa"/>
        </authorList>
    </citation>
    <scope>IDENTIFICATION</scope>
    <source>
        <strain evidence="3">JHB</strain>
    </source>
</reference>
<dbReference type="Proteomes" id="UP000002320">
    <property type="component" value="Unassembled WGS sequence"/>
</dbReference>
<dbReference type="EnsemblMetazoa" id="CPIJ040894-RA">
    <property type="protein sequence ID" value="CPIJ040894-PA"/>
    <property type="gene ID" value="CPIJ040894"/>
</dbReference>
<protein>
    <recommendedName>
        <fullName evidence="2">Tox-SGS domain-containing protein</fullName>
    </recommendedName>
</protein>
<evidence type="ECO:0000256" key="1">
    <source>
        <dbReference type="SAM" id="Phobius"/>
    </source>
</evidence>
<dbReference type="InterPro" id="IPR022385">
    <property type="entry name" value="Rhs_assc_core"/>
</dbReference>
<keyword evidence="1" id="KW-0472">Membrane</keyword>
<dbReference type="Pfam" id="PF15651">
    <property type="entry name" value="Tox-SGS"/>
    <property type="match status" value="1"/>
</dbReference>
<dbReference type="InterPro" id="IPR028901">
    <property type="entry name" value="Tox-SGS_dom"/>
</dbReference>
<dbReference type="VEuPathDB" id="VectorBase:CQUJHB005144"/>
<dbReference type="PANTHER" id="PTHR32305">
    <property type="match status" value="1"/>
</dbReference>
<feature type="transmembrane region" description="Helical" evidence="1">
    <location>
        <begin position="2711"/>
        <end position="2730"/>
    </location>
</feature>
<feature type="transmembrane region" description="Helical" evidence="1">
    <location>
        <begin position="2640"/>
        <end position="2669"/>
    </location>
</feature>
<proteinExistence type="predicted"/>
<sequence length="3188" mass="366587">MAQSNGKVVKLSLKSESKKKLENLLIEENSIQVIQGRENQGLEVFVRDGQTLIKYVFRDNSWTKVKFENNFFANQLMLDSNNWRVVKLRGKTFVALFRKDGLAIYDDSNLRKEVILEELMDVTNFSENTKIKPIIFHGVYDDRHALFVGRDNSGDVYVQMFDSVENEMNLKMLEPEVESGTIFGVYELGGELRAIANRRGKEIVLYEVASSSVVVLKETYRISVGLAEVTFERAFKKDSTLYYFNDAGLYVIDLGTKKQILYCSEFSALREWNQKYLETIQFVEGEEVVFVFSGPKGIGSCKISNRSCTLKYAEESDLKNVNVLKVLQVQIPMKVVGFYIDTLQILTVAETEIGIQNPEPNELKSAEPTPITISDDLLRKIDPTLKIPTVRWWGETFGETIFKEAVNRNTGRLSFAFPLVDIQSRMGIPIQVSAFYEDSEEVAGGALGASWKLEENFIVVDRKGTVFEELHEYYLVRGNRRARLLRDFEGSNGKVVKFSIVDMKDLKIELRNGDEQWVVEDTKLRYIFGKDGSREAISRIAGWENWLGLTTENIKNSNLQRVPYAWHLLKIVNVHDESDKLSYFYKVENNSADSLVTNLEKITDEVNHVVEFKYDSLTKHPKINSDLLTGVTIKTPWYNQTLSLDYDNNYLKSIKQFNRTMLSFSFKFQDGRRRQLSEVILPSSEKVNYEYQNVVLQKEEVKFGKSDIFIGSSSYLLETKLETRQITVQTRDLAGKNNFVRKKTCFVNLADKFESFKAIIEEAFFVIISYFEKSLSLNVFRMNESSKNFNKTYSMSKNESKIQTGFNYILIHDQSKLYIYHWNDNLKSWQTASHLTNNHISTVFINRGLIYLTEDYQLKICWWNHAMTKVLRNIGKKLSNFAKIEEIFSRIELDPKKNEKYIQQTKQFLKNHSISVLRNLIAVRSIELTKKGLFKIHVHLFLLSKSYDLTSYQMITLNGDDLRNFQITLDGEIGDIPTKITFKYKMLKSSMKYQLYVDKVDPLPEEKKLSDYADLADEMQIPIDFEQYFLNVNADFMFIMNHAIKFEGGSFKAVPLDKDELQLKKINVNIGEEYLLFKSLNDTEIKLVSKITNITLYQFRTHLAQNITIRYPTYIAEQFEDNMFVIPLNVDRTTPFTLTHRTVHPASIPQLLLTKDKRGHVYGRTPRAIQSNSAHSVVSMTTISGLGQPHKTRYEYLDPAELDTNIYFLKTRVIPGGSKNFQLGYFVQRTDFVNGTNDVQVFDSEKQLFDKDYLSRLEAKSRKEREEQSQELNDDPRTVIWDKSRRFPIVRAAPFLVGDEVVGYMGFEDYEVKGRWVFRNDSIMKNQFSATGRNYLRLKKGESISVTFTPKSYSGIFVMRTCVRPTLKYDFKGFHAKISNILSLTTSGSLVKPTNVTIVSRLNEWYTLQALINMTDSTKSQVTLQIRADSFEIHVDHTLFAPLDLNFEAIVYDSYTSLPTEVIRNNGRVTQFINDSYGKNVVELFESGRVKIFESYQKHSNSPRDYYTSSLVVKPKNGILVPNTPYTMQNYWEFAKKDVAGIARQSLKLRGILTYKTPISSDSIWVKFQYGFLIKPLQILVGSTNLITLDRNMIPSSGHLTVFIIPKFFAIWLDESLIKHGSGPRFNMIDAKLSIHANVVLSNIIVADGAEFLLTYHNRDSNPIQEIQLSDSSSNFIRQTLYDEIGRKSKQSLWMERSLTNEPFDFKKIIQINDRNSSGYHEFFYHDIPLDIQRRVNQPGNMSFTSFKINSTVAYIQYHYPISKGFRHTEERKQNGALNVQVENKQNLPVAEYFRTEDYNNLLTTYDYDSGGNLIQVLPPNHHENHDGYDALNESNSSPWEIKSEYYNNSKLLRTRRTPDTGKMEFLYNENDHLQFQFHYDDAGKLDRIRYSLYNLEGRTREFGLLDPSFENRLRSKESFDRGNTFMQFSYGEEDSVLRNRMLYVFKQIEKQVQEEVFLFDGEENLISRDVIFNEDIVANRSMQFFYENEKISTIRYPTKLTVFYSHNSRGEMTSITDNFGTKIASFTHDPQGKVATIVHEAENFTVTYLYDIAGHLLQIKSPFLEEAISHQDGGYGANPVGDGTILRTEFRALWHDKCDQSRITLKVSDFVGEKMNYELADRCFKALKEKLVIDGLGRPVKTFYPELYDDLPIRCFTRAGGRHVAKTVMSKGFPLLYGHAYKYGSHGELTEAKSFVQDERDSLSRPLTFERFHEEFEKSKLDGNATSIWDALVSDNVISGSKTALQMVEFHEPVFNLKGLDQVLNRLFLFKESNTKRDFENLCSKWMLDQKLTNMCKRDATSYIPKLNSKFKNIANHAKIIKLLAPFFATELGKSPADVHSFSIDKNGNHKLFYTGFERYEMKYKPFKNQIESIKISSHGKPTNFILEHNSDGNVIRADHKGISRIEYDHLVQRASKIVTSKVTVELSYDYKGERTSKFVRNKSGDLLLKLHYVRDPKGNVLVELKHEYPDPKQTDKPIVTVTSYIRGPLGLIGFYRNNEYYSILQDHEGSTRLVVKGGQVIAAYDYLPYGQLIRRFNSDPDGHITYLYTGQEFDEETGLYNYHARLYDPDLGRFYQVDPQEQYPSPYKYAGNSPISLVDPDGEFAFTLFLICLGFFLAGAAHSNTFDVSKWDFKDPMLYLSMFGGIVGGLAAGMGAAASVSFFTLFFSGSSVAGHLVTGILSVAGALFGAAGASNEWNPAKWDWTSPKIWSGLFGGATVAINLPGAYLGILRTMAFLGKTVYKTTLPVLLIGFGYLGGSMANDWEFNPNKWSKGPKTFFALLDATTMSLITISTPMKLAKPVKSLTRLILHKKDLVLRGIKVASLKQFNTQTNRLAVLHVVFLFTKNINLIKMLHKLETKLLNSKLIGKSRIKREAIETVFNSANQHQGFISKISLFFNLDWSNSTVSPSKETSLKLSPTNPKESQSQIFSRYCYRPTNFKNHVICSQPNSQISVYPKAKSFEEINFGQDTFSRCMPIHWHGLPSVSCEGERSTFIYTPNDQVTVFNYLDGWIMLAGVAPAIFADLKRGFSYLTNVFRKDVKQNKISQNLLNRIQENLRNELKLIETVLKAQDSFQNYSTLQILRFLKDDVEEFLTKCRSNFNLHEYEMILERLEAFEEEVKGTVNDTSFEEIVRPTFVEMEFFKIGPSFSREQHLRVHSNQASCCLLIPKLSNLRTQSCKNLIAK</sequence>
<keyword evidence="1" id="KW-0812">Transmembrane</keyword>
<feature type="transmembrane region" description="Helical" evidence="1">
    <location>
        <begin position="2606"/>
        <end position="2628"/>
    </location>
</feature>
<evidence type="ECO:0000313" key="3">
    <source>
        <dbReference type="EnsemblMetazoa" id="CPIJ040894-PA"/>
    </source>
</evidence>
<dbReference type="Gene3D" id="2.180.10.10">
    <property type="entry name" value="RHS repeat-associated core"/>
    <property type="match status" value="2"/>
</dbReference>
<evidence type="ECO:0000259" key="2">
    <source>
        <dbReference type="Pfam" id="PF15651"/>
    </source>
</evidence>
<dbReference type="NCBIfam" id="TIGR03696">
    <property type="entry name" value="Rhs_assc_core"/>
    <property type="match status" value="1"/>
</dbReference>